<accession>A0A9W6FJ67</accession>
<dbReference type="Proteomes" id="UP001245370">
    <property type="component" value="Unassembled WGS sequence"/>
</dbReference>
<dbReference type="AlphaFoldDB" id="A0A9W6FJ67"/>
<dbReference type="RefSeq" id="WP_281806844.1">
    <property type="nucleotide sequence ID" value="NZ_BSDO01000002.1"/>
</dbReference>
<dbReference type="GeneID" id="95762365"/>
<organism evidence="1 3">
    <name type="scientific">Xanthobacter flavus</name>
    <dbReference type="NCBI Taxonomy" id="281"/>
    <lineage>
        <taxon>Bacteria</taxon>
        <taxon>Pseudomonadati</taxon>
        <taxon>Pseudomonadota</taxon>
        <taxon>Alphaproteobacteria</taxon>
        <taxon>Hyphomicrobiales</taxon>
        <taxon>Xanthobacteraceae</taxon>
        <taxon>Xanthobacter</taxon>
    </lineage>
</organism>
<dbReference type="EMBL" id="JAVDPY010000001">
    <property type="protein sequence ID" value="MDR6332351.1"/>
    <property type="molecule type" value="Genomic_DNA"/>
</dbReference>
<reference evidence="1" key="1">
    <citation type="submission" date="2022-12" db="EMBL/GenBank/DDBJ databases">
        <title>Reference genome sequencing for broad-spectrum identification of bacterial and archaeal isolates by mass spectrometry.</title>
        <authorList>
            <person name="Sekiguchi Y."/>
            <person name="Tourlousse D.M."/>
        </authorList>
    </citation>
    <scope>NUCLEOTIDE SEQUENCE</scope>
    <source>
        <strain evidence="1">301</strain>
    </source>
</reference>
<keyword evidence="4" id="KW-1185">Reference proteome</keyword>
<dbReference type="EMBL" id="BSDO01000002">
    <property type="protein sequence ID" value="GLI21900.1"/>
    <property type="molecule type" value="Genomic_DNA"/>
</dbReference>
<evidence type="ECO:0000313" key="1">
    <source>
        <dbReference type="EMBL" id="GLI21900.1"/>
    </source>
</evidence>
<gene>
    <name evidence="2" type="ORF">GGQ86_000798</name>
    <name evidence="1" type="ORF">XFLAVUS301_15740</name>
</gene>
<evidence type="ECO:0000313" key="3">
    <source>
        <dbReference type="Proteomes" id="UP001144397"/>
    </source>
</evidence>
<evidence type="ECO:0000313" key="4">
    <source>
        <dbReference type="Proteomes" id="UP001245370"/>
    </source>
</evidence>
<name>A0A9W6FJ67_XANFL</name>
<reference evidence="2 4" key="2">
    <citation type="submission" date="2023-07" db="EMBL/GenBank/DDBJ databases">
        <title>Genomic Encyclopedia of Type Strains, Phase IV (KMG-IV): sequencing the most valuable type-strain genomes for metagenomic binning, comparative biology and taxonomic classification.</title>
        <authorList>
            <person name="Goeker M."/>
        </authorList>
    </citation>
    <scope>NUCLEOTIDE SEQUENCE [LARGE SCALE GENOMIC DNA]</scope>
    <source>
        <strain evidence="2 4">DSM 338</strain>
    </source>
</reference>
<proteinExistence type="predicted"/>
<protein>
    <submittedName>
        <fullName evidence="1">Uncharacterized protein</fullName>
    </submittedName>
</protein>
<dbReference type="Proteomes" id="UP001144397">
    <property type="component" value="Unassembled WGS sequence"/>
</dbReference>
<sequence length="210" mass="22879">MASVLSIYNSALTELGQRTLADMQDTGGGEAKRLLDRNWCDVRDRCLEAGSWSFALRAVMIDPEEGFTPAFGYDHAFSKPCDWKRTHVIAASEQMRSGLVPFLDQGGHWYANISPLYVRYVSCHDQFGGDVGQWSAHFAHAMSLMLAAKIAPKAIGSKEAAVTLEKAGDKALVEALALDAGNLGSQPLPTSSWVNSRRGRWPNAYGSARS</sequence>
<comment type="caution">
    <text evidence="1">The sequence shown here is derived from an EMBL/GenBank/DDBJ whole genome shotgun (WGS) entry which is preliminary data.</text>
</comment>
<evidence type="ECO:0000313" key="2">
    <source>
        <dbReference type="EMBL" id="MDR6332351.1"/>
    </source>
</evidence>